<sequence length="178" mass="20257">MVKKKNGRKVNLSVKPKLSLDVNRGDRKSGTQSTATQDEKSLRRELEDSILKWPWNDPRVGLRLKRKSLSYLIDLEKGLKYVDLEKEFVVYGSRVRVVMHNGSKVKSKFPHKSANKSQGAFEPFKDAFGSKGRAKRPKLLADNYESLLDKANKSQDAYEEIAASSPFVNGRRPFRKSS</sequence>
<evidence type="ECO:0000313" key="2">
    <source>
        <dbReference type="EMBL" id="KAI3834108.1"/>
    </source>
</evidence>
<evidence type="ECO:0000256" key="1">
    <source>
        <dbReference type="SAM" id="MobiDB-lite"/>
    </source>
</evidence>
<protein>
    <submittedName>
        <fullName evidence="2">Uncharacterized protein</fullName>
    </submittedName>
</protein>
<accession>A0AAD4X416</accession>
<feature type="region of interest" description="Disordered" evidence="1">
    <location>
        <begin position="1"/>
        <end position="41"/>
    </location>
</feature>
<name>A0AAD4X416_9MAGN</name>
<keyword evidence="3" id="KW-1185">Reference proteome</keyword>
<dbReference type="AlphaFoldDB" id="A0AAD4X416"/>
<reference evidence="2" key="1">
    <citation type="submission" date="2022-04" db="EMBL/GenBank/DDBJ databases">
        <title>A functionally conserved STORR gene fusion in Papaver species that diverged 16.8 million years ago.</title>
        <authorList>
            <person name="Catania T."/>
        </authorList>
    </citation>
    <scope>NUCLEOTIDE SEQUENCE</scope>
    <source>
        <strain evidence="2">S-188037</strain>
    </source>
</reference>
<evidence type="ECO:0000313" key="3">
    <source>
        <dbReference type="Proteomes" id="UP001202328"/>
    </source>
</evidence>
<feature type="region of interest" description="Disordered" evidence="1">
    <location>
        <begin position="106"/>
        <end position="134"/>
    </location>
</feature>
<proteinExistence type="predicted"/>
<organism evidence="2 3">
    <name type="scientific">Papaver atlanticum</name>
    <dbReference type="NCBI Taxonomy" id="357466"/>
    <lineage>
        <taxon>Eukaryota</taxon>
        <taxon>Viridiplantae</taxon>
        <taxon>Streptophyta</taxon>
        <taxon>Embryophyta</taxon>
        <taxon>Tracheophyta</taxon>
        <taxon>Spermatophyta</taxon>
        <taxon>Magnoliopsida</taxon>
        <taxon>Ranunculales</taxon>
        <taxon>Papaveraceae</taxon>
        <taxon>Papaveroideae</taxon>
        <taxon>Papaver</taxon>
    </lineage>
</organism>
<gene>
    <name evidence="2" type="ORF">MKW98_008930</name>
</gene>
<comment type="caution">
    <text evidence="2">The sequence shown here is derived from an EMBL/GenBank/DDBJ whole genome shotgun (WGS) entry which is preliminary data.</text>
</comment>
<dbReference type="Proteomes" id="UP001202328">
    <property type="component" value="Unassembled WGS sequence"/>
</dbReference>
<dbReference type="EMBL" id="JAJJMB010017859">
    <property type="protein sequence ID" value="KAI3834108.1"/>
    <property type="molecule type" value="Genomic_DNA"/>
</dbReference>